<dbReference type="GO" id="GO:0008270">
    <property type="term" value="F:zinc ion binding"/>
    <property type="evidence" value="ECO:0007669"/>
    <property type="project" value="UniProtKB-KW"/>
</dbReference>
<dbReference type="PANTHER" id="PTHR46565:SF20">
    <property type="entry name" value="COLD SHOCK DOMAIN-CONTAINING PROTEIN 4"/>
    <property type="match status" value="1"/>
</dbReference>
<dbReference type="CDD" id="cd04458">
    <property type="entry name" value="CSP_CDS"/>
    <property type="match status" value="1"/>
</dbReference>
<feature type="region of interest" description="Disordered" evidence="2">
    <location>
        <begin position="550"/>
        <end position="582"/>
    </location>
</feature>
<accession>A0A6S8C0J5</accession>
<dbReference type="AlphaFoldDB" id="A0A6S8C0J5"/>
<feature type="domain" description="CSD" evidence="4">
    <location>
        <begin position="749"/>
        <end position="815"/>
    </location>
</feature>
<dbReference type="SMART" id="SM00357">
    <property type="entry name" value="CSP"/>
    <property type="match status" value="3"/>
</dbReference>
<dbReference type="PROSITE" id="PS51857">
    <property type="entry name" value="CSD_2"/>
    <property type="match status" value="3"/>
</dbReference>
<organism evidence="5">
    <name type="scientific">Aureoumbra lagunensis</name>
    <dbReference type="NCBI Taxonomy" id="44058"/>
    <lineage>
        <taxon>Eukaryota</taxon>
        <taxon>Sar</taxon>
        <taxon>Stramenopiles</taxon>
        <taxon>Ochrophyta</taxon>
        <taxon>Pelagophyceae</taxon>
        <taxon>Pelagomonadales</taxon>
        <taxon>Aureoumbra</taxon>
    </lineage>
</organism>
<dbReference type="InterPro" id="IPR011129">
    <property type="entry name" value="CSD"/>
</dbReference>
<evidence type="ECO:0000313" key="6">
    <source>
        <dbReference type="EMBL" id="CAE0365137.1"/>
    </source>
</evidence>
<dbReference type="SUPFAM" id="SSF50249">
    <property type="entry name" value="Nucleic acid-binding proteins"/>
    <property type="match status" value="3"/>
</dbReference>
<protein>
    <recommendedName>
        <fullName evidence="7">CSD domain-containing protein</fullName>
    </recommendedName>
</protein>
<proteinExistence type="predicted"/>
<dbReference type="Gene3D" id="2.40.50.140">
    <property type="entry name" value="Nucleic acid-binding proteins"/>
    <property type="match status" value="3"/>
</dbReference>
<feature type="compositionally biased region" description="Polar residues" evidence="2">
    <location>
        <begin position="390"/>
        <end position="404"/>
    </location>
</feature>
<dbReference type="InterPro" id="IPR012340">
    <property type="entry name" value="NA-bd_OB-fold"/>
</dbReference>
<feature type="compositionally biased region" description="Polar residues" evidence="2">
    <location>
        <begin position="550"/>
        <end position="559"/>
    </location>
</feature>
<dbReference type="GO" id="GO:0003676">
    <property type="term" value="F:nucleic acid binding"/>
    <property type="evidence" value="ECO:0007669"/>
    <property type="project" value="InterPro"/>
</dbReference>
<evidence type="ECO:0000256" key="2">
    <source>
        <dbReference type="SAM" id="MobiDB-lite"/>
    </source>
</evidence>
<dbReference type="Pfam" id="PF00313">
    <property type="entry name" value="CSD"/>
    <property type="match status" value="2"/>
</dbReference>
<feature type="domain" description="CSD" evidence="4">
    <location>
        <begin position="836"/>
        <end position="898"/>
    </location>
</feature>
<evidence type="ECO:0000313" key="5">
    <source>
        <dbReference type="EMBL" id="CAE0365136.1"/>
    </source>
</evidence>
<keyword evidence="1" id="KW-0863">Zinc-finger</keyword>
<dbReference type="InterPro" id="IPR001878">
    <property type="entry name" value="Znf_CCHC"/>
</dbReference>
<evidence type="ECO:0008006" key="7">
    <source>
        <dbReference type="Google" id="ProtNLM"/>
    </source>
</evidence>
<name>A0A6S8C0J5_9STRA</name>
<feature type="region of interest" description="Disordered" evidence="2">
    <location>
        <begin position="381"/>
        <end position="404"/>
    </location>
</feature>
<evidence type="ECO:0000259" key="4">
    <source>
        <dbReference type="PROSITE" id="PS51857"/>
    </source>
</evidence>
<keyword evidence="1" id="KW-0479">Metal-binding</keyword>
<feature type="compositionally biased region" description="Basic and acidic residues" evidence="2">
    <location>
        <begin position="132"/>
        <end position="161"/>
    </location>
</feature>
<dbReference type="EMBL" id="HBIJ01008320">
    <property type="protein sequence ID" value="CAE0365137.1"/>
    <property type="molecule type" value="Transcribed_RNA"/>
</dbReference>
<dbReference type="EMBL" id="HBIJ01008319">
    <property type="protein sequence ID" value="CAE0365136.1"/>
    <property type="molecule type" value="Transcribed_RNA"/>
</dbReference>
<sequence length="947" mass="105385">MGPRELNAEIEAYIERYHLDTRAAKEMRHLKKLEKRALLSAGSLEGRNLNAVLMARIKRLPPLDQLRKHFGSADSSPERVYSRTYSRSPPYRRHRSLSSSRSFSRSSRSSSRSSRSSSHVSNRSRSPLNVPPRRDREREERIEDEFRKSSSKEDIEKKKQQEQATRWDTIVPNNDTQEIVGSLVAQTVLSQVDQRYRVLVRGFSRQDDVIPALESILIQLNIPEVESPMLKQIQRDGPKLALLEIECRDALVASALCLLDGIVSECAPLGLSLKKPVGINLTTNIDPATLSRISDATRRILGKPRTRPSAIGYTCHRCGLSNHYVADCPVLQLDGSDVPALARKQGLDIVQNTNESLSLPSQGDTPIPAQDVIDVLNERKSSEAAPLPTLNEQSNETSMIGSSNAKASLKEARYRAALAKGDISKDTYEEAVKQLQNDGTKSTTPRRSIHQPGALTGRVVRITTLNAKLQGQCGIALNWDAKAARYEVLLQNEHKPIKTLAGHLEPIEEPELVDEVRASIQEVYQSNEKCLDDVRDDESVKVETKQLQIDNTTAPPSTFTKDERSVEDQQPVNNYPAPGSSESVIVSAPAPLQDRFPQMQQHSQQQQLSPMQPMIDTNMGSYVNSYLQQPIEQVIGASRSQGTCKWFDENKKFGFILPADPSLTEAFVHKNDLLVTSIAKGDLVEYTPAYEDNRHKAKQVTIIASAQQTSMPPTPMISPSYEYAPQAPYQSVMTPQVSANQAYTLPPGRLMAKVRRFDNGSSFGFLNLDSLPGTDVFCHKSDVVGQTQLFPGDVVEFTFGNNPVSGQPKAFHVIKISGPTVNQNQESHSNLYNGMRLTGRVTSFDPAKNYGFIVSDNQQTVFVHSTDVVSPEGLAVDDRVEFNVLSNRGKLKAVQVYKVLTGESTFHPALAQPHEIASVPTSAYYMQSPAMMMPQYEQPQYSSYYYY</sequence>
<dbReference type="InterPro" id="IPR002059">
    <property type="entry name" value="CSP_DNA-bd"/>
</dbReference>
<reference evidence="5" key="1">
    <citation type="submission" date="2021-01" db="EMBL/GenBank/DDBJ databases">
        <authorList>
            <person name="Corre E."/>
            <person name="Pelletier E."/>
            <person name="Niang G."/>
            <person name="Scheremetjew M."/>
            <person name="Finn R."/>
            <person name="Kale V."/>
            <person name="Holt S."/>
            <person name="Cochrane G."/>
            <person name="Meng A."/>
            <person name="Brown T."/>
            <person name="Cohen L."/>
        </authorList>
    </citation>
    <scope>NUCLEOTIDE SEQUENCE</scope>
    <source>
        <strain evidence="5">CCMP1510</strain>
    </source>
</reference>
<dbReference type="PROSITE" id="PS50158">
    <property type="entry name" value="ZF_CCHC"/>
    <property type="match status" value="1"/>
</dbReference>
<feature type="region of interest" description="Disordered" evidence="2">
    <location>
        <begin position="69"/>
        <end position="169"/>
    </location>
</feature>
<feature type="domain" description="CSD" evidence="4">
    <location>
        <begin position="639"/>
        <end position="702"/>
    </location>
</feature>
<feature type="compositionally biased region" description="Low complexity" evidence="2">
    <location>
        <begin position="97"/>
        <end position="126"/>
    </location>
</feature>
<feature type="domain" description="CCHC-type" evidence="3">
    <location>
        <begin position="315"/>
        <end position="329"/>
    </location>
</feature>
<evidence type="ECO:0000259" key="3">
    <source>
        <dbReference type="PROSITE" id="PS50158"/>
    </source>
</evidence>
<gene>
    <name evidence="5" type="ORF">ALAG00032_LOCUS5878</name>
    <name evidence="6" type="ORF">ALAG00032_LOCUS5879</name>
</gene>
<dbReference type="PANTHER" id="PTHR46565">
    <property type="entry name" value="COLD SHOCK DOMAIN PROTEIN 2"/>
    <property type="match status" value="1"/>
</dbReference>
<evidence type="ECO:0000256" key="1">
    <source>
        <dbReference type="PROSITE-ProRule" id="PRU00047"/>
    </source>
</evidence>
<keyword evidence="1" id="KW-0862">Zinc</keyword>